<dbReference type="EMBL" id="LEKT01000034">
    <property type="protein sequence ID" value="KMO86083.1"/>
    <property type="molecule type" value="Genomic_DNA"/>
</dbReference>
<keyword evidence="2" id="KW-1185">Reference proteome</keyword>
<dbReference type="Pfam" id="PF05037">
    <property type="entry name" value="DUF669"/>
    <property type="match status" value="1"/>
</dbReference>
<dbReference type="RefSeq" id="WP_048514720.1">
    <property type="nucleotide sequence ID" value="NZ_FUXD01000029.1"/>
</dbReference>
<dbReference type="OrthoDB" id="1645191at2"/>
<dbReference type="Proteomes" id="UP000036503">
    <property type="component" value="Unassembled WGS sequence"/>
</dbReference>
<evidence type="ECO:0008006" key="3">
    <source>
        <dbReference type="Google" id="ProtNLM"/>
    </source>
</evidence>
<reference evidence="1 2" key="1">
    <citation type="submission" date="2015-06" db="EMBL/GenBank/DDBJ databases">
        <title>Draft genome sequence of beer spoilage bacterium Megasphaera cerevisiae type strain 20462.</title>
        <authorList>
            <person name="Kutumbaka K."/>
            <person name="Pasmowitz J."/>
            <person name="Mategko J."/>
            <person name="Reyes D."/>
            <person name="Friedrich A."/>
            <person name="Han S."/>
            <person name="Martens-Habbena W."/>
            <person name="Neal-McKinney J."/>
            <person name="Janagama H.K."/>
            <person name="Nadala C."/>
            <person name="Samadpour M."/>
        </authorList>
    </citation>
    <scope>NUCLEOTIDE SEQUENCE [LARGE SCALE GENOMIC DNA]</scope>
    <source>
        <strain evidence="1 2">DSM 20462</strain>
    </source>
</reference>
<gene>
    <name evidence="1" type="ORF">AB840_10120</name>
</gene>
<name>A0A0J6WV75_9FIRM</name>
<accession>A0A0J6WV75</accession>
<evidence type="ECO:0000313" key="2">
    <source>
        <dbReference type="Proteomes" id="UP000036503"/>
    </source>
</evidence>
<dbReference type="InterPro" id="IPR007731">
    <property type="entry name" value="DUF669"/>
</dbReference>
<dbReference type="InParanoid" id="A0A0J6WV75"/>
<proteinExistence type="predicted"/>
<organism evidence="1 2">
    <name type="scientific">Megasphaera cerevisiae DSM 20462</name>
    <dbReference type="NCBI Taxonomy" id="1122219"/>
    <lineage>
        <taxon>Bacteria</taxon>
        <taxon>Bacillati</taxon>
        <taxon>Bacillota</taxon>
        <taxon>Negativicutes</taxon>
        <taxon>Veillonellales</taxon>
        <taxon>Veillonellaceae</taxon>
        <taxon>Megasphaera</taxon>
    </lineage>
</organism>
<evidence type="ECO:0000313" key="1">
    <source>
        <dbReference type="EMBL" id="KMO86083.1"/>
    </source>
</evidence>
<dbReference type="AlphaFoldDB" id="A0A0J6WV75"/>
<protein>
    <recommendedName>
        <fullName evidence="3">DUF669 domain-containing protein</fullName>
    </recommendedName>
</protein>
<sequence>MAENNTEVFDWNEQVGEDVESKEFTLLPDGNYDFAVAKYEKKEKEGKDGNIIPQVILTLVVQSDAGQTQILDFIELTAKMKWRLSSFLRSVGIQKKGQSLDMSYLAAFDASVGQEGKFQLNTEEYKSKKYNRIKKYFDKEDSGWKPGAF</sequence>
<dbReference type="PATRIC" id="fig|1122219.3.peg.1858"/>
<comment type="caution">
    <text evidence="1">The sequence shown here is derived from an EMBL/GenBank/DDBJ whole genome shotgun (WGS) entry which is preliminary data.</text>
</comment>